<dbReference type="GO" id="GO:0019464">
    <property type="term" value="P:glycine decarboxylation via glycine cleavage system"/>
    <property type="evidence" value="ECO:0007669"/>
    <property type="project" value="TreeGrafter"/>
</dbReference>
<dbReference type="InterPro" id="IPR015421">
    <property type="entry name" value="PyrdxlP-dep_Trfase_major"/>
</dbReference>
<feature type="domain" description="Glycine cleavage system P-protein N-terminal" evidence="3">
    <location>
        <begin position="85"/>
        <end position="516"/>
    </location>
</feature>
<evidence type="ECO:0000259" key="3">
    <source>
        <dbReference type="Pfam" id="PF02347"/>
    </source>
</evidence>
<proteinExistence type="predicted"/>
<dbReference type="FunFam" id="3.40.640.10:FF:000005">
    <property type="entry name" value="Glycine dehydrogenase (decarboxylating), mitochondrial"/>
    <property type="match status" value="1"/>
</dbReference>
<evidence type="ECO:0000313" key="5">
    <source>
        <dbReference type="Proteomes" id="UP001145021"/>
    </source>
</evidence>
<sequence>MLSRSTLSKAQAVAKLNSMPRNALAATMLRAALLHTLKPRQQASAATATATANAALSSSADAAAALSTSATAARHTLAPLDTFLRRHNGPRESDVETMLQALGFKTLDEMIAATVPESIRLPEPLHIADGEYAERELLAKLKKIAEKNKVYRSFIGTGYTDVVVPPVILRNILENPGWYTQYTPYHPEISQGRLESLLNFQTVVSDLTGLAAANASLLDEGTAAGEALVVCLNSSRKKDRNVFFADANCHPQTLAVLKTRAEGFGAEIIVDDYKTFDFASLGNRLAGALVSYPDTYGNIGEYKALADKVHELGGQLVVVADLMSLAVLQAPAEFGADIAIGNTQRFGVPLGYGGPHAAFFATTEANQRRVPGRIIGVSRDAEGNRAYRLALQTREQHIRREKASSNICTAQALLANMAAMYAVYHGPEGIRAIANRIHRFTQILAASVAAAGHKVENDSYFDTLRIRLADSTTATEIHARADERRINLRRIDSRTVGVTLDEAITREELVQLAEIFGSDAASVDALTAGAASSVAESSAVPAGLVRQSAILTHPIFSRYHSETEMLRYITQLQNKDLSLANAMIPLGSCTMKLNATTELIPITWPEFGQIHPFVPADQAQGYAQMIKDLEDDLAAITGMDATTVQPNSGAQGEYAGLRAIRAYQQSVGEGRRN</sequence>
<comment type="caution">
    <text evidence="4">The sequence shown here is derived from an EMBL/GenBank/DDBJ whole genome shotgun (WGS) entry which is preliminary data.</text>
</comment>
<evidence type="ECO:0000256" key="1">
    <source>
        <dbReference type="ARBA" id="ARBA00023002"/>
    </source>
</evidence>
<protein>
    <recommendedName>
        <fullName evidence="2">Glycine cleavage system P protein</fullName>
    </recommendedName>
</protein>
<dbReference type="Gene3D" id="3.40.640.10">
    <property type="entry name" value="Type I PLP-dependent aspartate aminotransferase-like (Major domain)"/>
    <property type="match status" value="2"/>
</dbReference>
<reference evidence="4" key="1">
    <citation type="submission" date="2022-07" db="EMBL/GenBank/DDBJ databases">
        <title>Phylogenomic reconstructions and comparative analyses of Kickxellomycotina fungi.</title>
        <authorList>
            <person name="Reynolds N.K."/>
            <person name="Stajich J.E."/>
            <person name="Barry K."/>
            <person name="Grigoriev I.V."/>
            <person name="Crous P."/>
            <person name="Smith M.E."/>
        </authorList>
    </citation>
    <scope>NUCLEOTIDE SEQUENCE</scope>
    <source>
        <strain evidence="4">NBRC 105413</strain>
    </source>
</reference>
<dbReference type="PANTHER" id="PTHR11773">
    <property type="entry name" value="GLYCINE DEHYDROGENASE, DECARBOXYLATING"/>
    <property type="match status" value="1"/>
</dbReference>
<dbReference type="InterPro" id="IPR049315">
    <property type="entry name" value="GDC-P_N"/>
</dbReference>
<dbReference type="SUPFAM" id="SSF53383">
    <property type="entry name" value="PLP-dependent transferases"/>
    <property type="match status" value="2"/>
</dbReference>
<dbReference type="GO" id="GO:0005960">
    <property type="term" value="C:glycine cleavage complex"/>
    <property type="evidence" value="ECO:0007669"/>
    <property type="project" value="TreeGrafter"/>
</dbReference>
<dbReference type="InterPro" id="IPR015424">
    <property type="entry name" value="PyrdxlP-dep_Trfase"/>
</dbReference>
<dbReference type="EMBL" id="JANBOH010000301">
    <property type="protein sequence ID" value="KAJ1643051.1"/>
    <property type="molecule type" value="Genomic_DNA"/>
</dbReference>
<dbReference type="PANTHER" id="PTHR11773:SF1">
    <property type="entry name" value="GLYCINE DEHYDROGENASE (DECARBOXYLATING), MITOCHONDRIAL"/>
    <property type="match status" value="1"/>
</dbReference>
<dbReference type="GO" id="GO:0016594">
    <property type="term" value="F:glycine binding"/>
    <property type="evidence" value="ECO:0007669"/>
    <property type="project" value="TreeGrafter"/>
</dbReference>
<dbReference type="AlphaFoldDB" id="A0A9W7XI96"/>
<dbReference type="Pfam" id="PF02347">
    <property type="entry name" value="GDC-P"/>
    <property type="match status" value="1"/>
</dbReference>
<organism evidence="4 5">
    <name type="scientific">Coemansia asiatica</name>
    <dbReference type="NCBI Taxonomy" id="1052880"/>
    <lineage>
        <taxon>Eukaryota</taxon>
        <taxon>Fungi</taxon>
        <taxon>Fungi incertae sedis</taxon>
        <taxon>Zoopagomycota</taxon>
        <taxon>Kickxellomycotina</taxon>
        <taxon>Kickxellomycetes</taxon>
        <taxon>Kickxellales</taxon>
        <taxon>Kickxellaceae</taxon>
        <taxon>Coemansia</taxon>
    </lineage>
</organism>
<dbReference type="GO" id="GO:0004375">
    <property type="term" value="F:glycine dehydrogenase (decarboxylating) activity"/>
    <property type="evidence" value="ECO:0007669"/>
    <property type="project" value="InterPro"/>
</dbReference>
<dbReference type="Proteomes" id="UP001145021">
    <property type="component" value="Unassembled WGS sequence"/>
</dbReference>
<feature type="non-terminal residue" evidence="4">
    <location>
        <position position="1"/>
    </location>
</feature>
<dbReference type="GO" id="GO:0030170">
    <property type="term" value="F:pyridoxal phosphate binding"/>
    <property type="evidence" value="ECO:0007669"/>
    <property type="project" value="TreeGrafter"/>
</dbReference>
<evidence type="ECO:0000313" key="4">
    <source>
        <dbReference type="EMBL" id="KAJ1643051.1"/>
    </source>
</evidence>
<keyword evidence="1 4" id="KW-0560">Oxidoreductase</keyword>
<evidence type="ECO:0000256" key="2">
    <source>
        <dbReference type="ARBA" id="ARBA00082072"/>
    </source>
</evidence>
<name>A0A9W7XI96_9FUNG</name>
<dbReference type="CDD" id="cd00613">
    <property type="entry name" value="GDC-P"/>
    <property type="match status" value="1"/>
</dbReference>
<accession>A0A9W7XI96</accession>
<gene>
    <name evidence="4" type="primary">GCV2_1</name>
    <name evidence="4" type="ORF">LPJ64_005129</name>
</gene>
<dbReference type="InterPro" id="IPR020581">
    <property type="entry name" value="GDC_P"/>
</dbReference>
<dbReference type="GO" id="GO:0005739">
    <property type="term" value="C:mitochondrion"/>
    <property type="evidence" value="ECO:0007669"/>
    <property type="project" value="TreeGrafter"/>
</dbReference>
<keyword evidence="5" id="KW-1185">Reference proteome</keyword>